<gene>
    <name evidence="1" type="ORF">WCI35_026214</name>
</gene>
<dbReference type="EMBL" id="JBFSEQ010000011">
    <property type="protein sequence ID" value="KAL2764471.1"/>
    <property type="molecule type" value="Genomic_DNA"/>
</dbReference>
<reference evidence="1 2" key="1">
    <citation type="journal article" date="2024" name="G3 (Bethesda)">
        <title>A hybrid genome assembly of the endangered aye-aye (Daubentonia madagascariensis).</title>
        <authorList>
            <person name="Versoza C.J."/>
            <person name="Pfeifer S.P."/>
        </authorList>
    </citation>
    <scope>NUCLEOTIDE SEQUENCE [LARGE SCALE GENOMIC DNA]</scope>
    <source>
        <strain evidence="1">6821</strain>
    </source>
</reference>
<feature type="non-terminal residue" evidence="1">
    <location>
        <position position="31"/>
    </location>
</feature>
<comment type="caution">
    <text evidence="1">The sequence shown here is derived from an EMBL/GenBank/DDBJ whole genome shotgun (WGS) entry which is preliminary data.</text>
</comment>
<accession>A0ABD2DCQ7</accession>
<sequence length="31" mass="3701">MQGHCRNHHLLWSEAHLPAWSAHTHVHTMQF</sequence>
<name>A0ABD2DCQ7_DAUMA</name>
<evidence type="ECO:0000313" key="1">
    <source>
        <dbReference type="EMBL" id="KAL2764471.1"/>
    </source>
</evidence>
<protein>
    <submittedName>
        <fullName evidence="1">Uncharacterized protein</fullName>
    </submittedName>
</protein>
<dbReference type="AlphaFoldDB" id="A0ABD2DCQ7"/>
<dbReference type="Proteomes" id="UP001610411">
    <property type="component" value="Unassembled WGS sequence"/>
</dbReference>
<keyword evidence="2" id="KW-1185">Reference proteome</keyword>
<organism evidence="1 2">
    <name type="scientific">Daubentonia madagascariensis</name>
    <name type="common">Aye-aye</name>
    <name type="synonym">Sciurus madagascariensis</name>
    <dbReference type="NCBI Taxonomy" id="31869"/>
    <lineage>
        <taxon>Eukaryota</taxon>
        <taxon>Metazoa</taxon>
        <taxon>Chordata</taxon>
        <taxon>Craniata</taxon>
        <taxon>Vertebrata</taxon>
        <taxon>Euteleostomi</taxon>
        <taxon>Mammalia</taxon>
        <taxon>Eutheria</taxon>
        <taxon>Euarchontoglires</taxon>
        <taxon>Primates</taxon>
        <taxon>Strepsirrhini</taxon>
        <taxon>Chiromyiformes</taxon>
        <taxon>Daubentoniidae</taxon>
        <taxon>Daubentonia</taxon>
    </lineage>
</organism>
<evidence type="ECO:0000313" key="2">
    <source>
        <dbReference type="Proteomes" id="UP001610411"/>
    </source>
</evidence>
<proteinExistence type="predicted"/>